<sequence>MSYSKRIMEILITENLTYKEIAKKLFPNSELDRQKLNVVATTVKRLKVRGLIKPTGMIKDRCAIYSPINRENVIFIKDNEFLDYKEGYYDFQSLFSEISRLAKEGEFSKQKVALLQRLYKEKLDMNRIARNISRGDLK</sequence>
<name>A0A0F9S774_9ZZZZ</name>
<reference evidence="1" key="1">
    <citation type="journal article" date="2015" name="Nature">
        <title>Complex archaea that bridge the gap between prokaryotes and eukaryotes.</title>
        <authorList>
            <person name="Spang A."/>
            <person name="Saw J.H."/>
            <person name="Jorgensen S.L."/>
            <person name="Zaremba-Niedzwiedzka K."/>
            <person name="Martijn J."/>
            <person name="Lind A.E."/>
            <person name="van Eijk R."/>
            <person name="Schleper C."/>
            <person name="Guy L."/>
            <person name="Ettema T.J."/>
        </authorList>
    </citation>
    <scope>NUCLEOTIDE SEQUENCE</scope>
</reference>
<evidence type="ECO:0000313" key="1">
    <source>
        <dbReference type="EMBL" id="KKN32831.1"/>
    </source>
</evidence>
<dbReference type="AlphaFoldDB" id="A0A0F9S774"/>
<proteinExistence type="predicted"/>
<protein>
    <submittedName>
        <fullName evidence="1">Uncharacterized protein</fullName>
    </submittedName>
</protein>
<comment type="caution">
    <text evidence="1">The sequence shown here is derived from an EMBL/GenBank/DDBJ whole genome shotgun (WGS) entry which is preliminary data.</text>
</comment>
<gene>
    <name evidence="1" type="ORF">LCGC14_0809830</name>
</gene>
<dbReference type="EMBL" id="LAZR01002226">
    <property type="protein sequence ID" value="KKN32831.1"/>
    <property type="molecule type" value="Genomic_DNA"/>
</dbReference>
<accession>A0A0F9S774</accession>
<organism evidence="1">
    <name type="scientific">marine sediment metagenome</name>
    <dbReference type="NCBI Taxonomy" id="412755"/>
    <lineage>
        <taxon>unclassified sequences</taxon>
        <taxon>metagenomes</taxon>
        <taxon>ecological metagenomes</taxon>
    </lineage>
</organism>